<sequence>MGSGESNGLTEAGVGIVVRDSNGSFVAARSLNLGVVGSSLCAEAMAWQAAFNFAVLLGLDSLVIEGNSQ</sequence>
<evidence type="ECO:0000259" key="1">
    <source>
        <dbReference type="Pfam" id="PF13456"/>
    </source>
</evidence>
<dbReference type="Gene3D" id="3.30.420.10">
    <property type="entry name" value="Ribonuclease H-like superfamily/Ribonuclease H"/>
    <property type="match status" value="1"/>
</dbReference>
<accession>A0A834GIB4</accession>
<gene>
    <name evidence="2" type="ORF">RHSIM_Rhsim09G0109000</name>
</gene>
<name>A0A834GIB4_RHOSS</name>
<dbReference type="OrthoDB" id="1906820at2759"/>
<comment type="caution">
    <text evidence="2">The sequence shown here is derived from an EMBL/GenBank/DDBJ whole genome shotgun (WGS) entry which is preliminary data.</text>
</comment>
<dbReference type="InterPro" id="IPR036397">
    <property type="entry name" value="RNaseH_sf"/>
</dbReference>
<protein>
    <recommendedName>
        <fullName evidence="1">RNase H type-1 domain-containing protein</fullName>
    </recommendedName>
</protein>
<dbReference type="Proteomes" id="UP000626092">
    <property type="component" value="Unassembled WGS sequence"/>
</dbReference>
<dbReference type="GO" id="GO:0003676">
    <property type="term" value="F:nucleic acid binding"/>
    <property type="evidence" value="ECO:0007669"/>
    <property type="project" value="InterPro"/>
</dbReference>
<dbReference type="InterPro" id="IPR002156">
    <property type="entry name" value="RNaseH_domain"/>
</dbReference>
<evidence type="ECO:0000313" key="2">
    <source>
        <dbReference type="EMBL" id="KAF7132969.1"/>
    </source>
</evidence>
<evidence type="ECO:0000313" key="3">
    <source>
        <dbReference type="Proteomes" id="UP000626092"/>
    </source>
</evidence>
<dbReference type="Pfam" id="PF13456">
    <property type="entry name" value="RVT_3"/>
    <property type="match status" value="1"/>
</dbReference>
<organism evidence="2 3">
    <name type="scientific">Rhododendron simsii</name>
    <name type="common">Sims's rhododendron</name>
    <dbReference type="NCBI Taxonomy" id="118357"/>
    <lineage>
        <taxon>Eukaryota</taxon>
        <taxon>Viridiplantae</taxon>
        <taxon>Streptophyta</taxon>
        <taxon>Embryophyta</taxon>
        <taxon>Tracheophyta</taxon>
        <taxon>Spermatophyta</taxon>
        <taxon>Magnoliopsida</taxon>
        <taxon>eudicotyledons</taxon>
        <taxon>Gunneridae</taxon>
        <taxon>Pentapetalae</taxon>
        <taxon>asterids</taxon>
        <taxon>Ericales</taxon>
        <taxon>Ericaceae</taxon>
        <taxon>Ericoideae</taxon>
        <taxon>Rhodoreae</taxon>
        <taxon>Rhododendron</taxon>
    </lineage>
</organism>
<reference evidence="2" key="1">
    <citation type="submission" date="2019-11" db="EMBL/GenBank/DDBJ databases">
        <authorList>
            <person name="Liu Y."/>
            <person name="Hou J."/>
            <person name="Li T.-Q."/>
            <person name="Guan C.-H."/>
            <person name="Wu X."/>
            <person name="Wu H.-Z."/>
            <person name="Ling F."/>
            <person name="Zhang R."/>
            <person name="Shi X.-G."/>
            <person name="Ren J.-P."/>
            <person name="Chen E.-F."/>
            <person name="Sun J.-M."/>
        </authorList>
    </citation>
    <scope>NUCLEOTIDE SEQUENCE</scope>
    <source>
        <strain evidence="2">Adult_tree_wgs_1</strain>
        <tissue evidence="2">Leaves</tissue>
    </source>
</reference>
<feature type="domain" description="RNase H type-1" evidence="1">
    <location>
        <begin position="9"/>
        <end position="69"/>
    </location>
</feature>
<keyword evidence="3" id="KW-1185">Reference proteome</keyword>
<proteinExistence type="predicted"/>
<dbReference type="GO" id="GO:0004523">
    <property type="term" value="F:RNA-DNA hybrid ribonuclease activity"/>
    <property type="evidence" value="ECO:0007669"/>
    <property type="project" value="InterPro"/>
</dbReference>
<dbReference type="AlphaFoldDB" id="A0A834GIB4"/>
<dbReference type="EMBL" id="WJXA01000009">
    <property type="protein sequence ID" value="KAF7132969.1"/>
    <property type="molecule type" value="Genomic_DNA"/>
</dbReference>